<sequence length="70" mass="7525">MNISKEVRDLIAPSGRLRAAINVGNPILARREGPSTASGVSVDLSQELANLLEIPLEICIVDAARFLLKK</sequence>
<evidence type="ECO:0000313" key="2">
    <source>
        <dbReference type="Proteomes" id="UP001217741"/>
    </source>
</evidence>
<name>A0AAW6PRJ1_PSEPU</name>
<accession>A0AAW6PRJ1</accession>
<proteinExistence type="predicted"/>
<reference evidence="1" key="1">
    <citation type="submission" date="2023-03" db="EMBL/GenBank/DDBJ databases">
        <title>Draft assemblies of triclosan tolerant bacteria isolated from returned activated sludge.</title>
        <authorList>
            <person name="Van Hamelsveld S."/>
        </authorList>
    </citation>
    <scope>NUCLEOTIDE SEQUENCE</scope>
    <source>
        <strain evidence="1">GW210012_S60</strain>
    </source>
</reference>
<dbReference type="Proteomes" id="UP001217741">
    <property type="component" value="Unassembled WGS sequence"/>
</dbReference>
<gene>
    <name evidence="1" type="ORF">P3W50_19615</name>
</gene>
<dbReference type="RefSeq" id="WP_141745126.1">
    <property type="nucleotide sequence ID" value="NZ_BQII01000080.1"/>
</dbReference>
<organism evidence="1 2">
    <name type="scientific">Pseudomonas putida</name>
    <name type="common">Arthrobacter siderocapsulatus</name>
    <dbReference type="NCBI Taxonomy" id="303"/>
    <lineage>
        <taxon>Bacteria</taxon>
        <taxon>Pseudomonadati</taxon>
        <taxon>Pseudomonadota</taxon>
        <taxon>Gammaproteobacteria</taxon>
        <taxon>Pseudomonadales</taxon>
        <taxon>Pseudomonadaceae</taxon>
        <taxon>Pseudomonas</taxon>
    </lineage>
</organism>
<protein>
    <submittedName>
        <fullName evidence="1">Uncharacterized protein</fullName>
    </submittedName>
</protein>
<dbReference type="AlphaFoldDB" id="A0AAW6PRJ1"/>
<dbReference type="EMBL" id="JARJLO010000300">
    <property type="protein sequence ID" value="MDF3872661.1"/>
    <property type="molecule type" value="Genomic_DNA"/>
</dbReference>
<evidence type="ECO:0000313" key="1">
    <source>
        <dbReference type="EMBL" id="MDF3872661.1"/>
    </source>
</evidence>
<comment type="caution">
    <text evidence="1">The sequence shown here is derived from an EMBL/GenBank/DDBJ whole genome shotgun (WGS) entry which is preliminary data.</text>
</comment>